<evidence type="ECO:0000256" key="5">
    <source>
        <dbReference type="ARBA" id="ARBA00023237"/>
    </source>
</evidence>
<evidence type="ECO:0000256" key="3">
    <source>
        <dbReference type="ARBA" id="ARBA00022729"/>
    </source>
</evidence>
<evidence type="ECO:0000256" key="2">
    <source>
        <dbReference type="ARBA" id="ARBA00006275"/>
    </source>
</evidence>
<comment type="similarity">
    <text evidence="2">Belongs to the SusD family.</text>
</comment>
<accession>A0ABT3IFI9</accession>
<dbReference type="Proteomes" id="UP001207742">
    <property type="component" value="Unassembled WGS sequence"/>
</dbReference>
<evidence type="ECO:0000259" key="7">
    <source>
        <dbReference type="Pfam" id="PF14322"/>
    </source>
</evidence>
<dbReference type="Gene3D" id="1.25.40.390">
    <property type="match status" value="1"/>
</dbReference>
<keyword evidence="4" id="KW-0472">Membrane</keyword>
<protein>
    <submittedName>
        <fullName evidence="8">RagB/SusD family nutrient uptake outer membrane protein</fullName>
    </submittedName>
</protein>
<evidence type="ECO:0000256" key="4">
    <source>
        <dbReference type="ARBA" id="ARBA00023136"/>
    </source>
</evidence>
<dbReference type="InterPro" id="IPR033985">
    <property type="entry name" value="SusD-like_N"/>
</dbReference>
<proteinExistence type="inferred from homology"/>
<dbReference type="SUPFAM" id="SSF48452">
    <property type="entry name" value="TPR-like"/>
    <property type="match status" value="1"/>
</dbReference>
<feature type="domain" description="SusD-like N-terminal" evidence="7">
    <location>
        <begin position="91"/>
        <end position="203"/>
    </location>
</feature>
<organism evidence="8 9">
    <name type="scientific">Chitinophaga nivalis</name>
    <dbReference type="NCBI Taxonomy" id="2991709"/>
    <lineage>
        <taxon>Bacteria</taxon>
        <taxon>Pseudomonadati</taxon>
        <taxon>Bacteroidota</taxon>
        <taxon>Chitinophagia</taxon>
        <taxon>Chitinophagales</taxon>
        <taxon>Chitinophagaceae</taxon>
        <taxon>Chitinophaga</taxon>
    </lineage>
</organism>
<dbReference type="InterPro" id="IPR011990">
    <property type="entry name" value="TPR-like_helical_dom_sf"/>
</dbReference>
<name>A0ABT3IFI9_9BACT</name>
<dbReference type="Pfam" id="PF07980">
    <property type="entry name" value="SusD_RagB"/>
    <property type="match status" value="1"/>
</dbReference>
<keyword evidence="5" id="KW-0998">Cell outer membrane</keyword>
<keyword evidence="9" id="KW-1185">Reference proteome</keyword>
<evidence type="ECO:0000313" key="9">
    <source>
        <dbReference type="Proteomes" id="UP001207742"/>
    </source>
</evidence>
<dbReference type="Pfam" id="PF14322">
    <property type="entry name" value="SusD-like_3"/>
    <property type="match status" value="1"/>
</dbReference>
<feature type="domain" description="RagB/SusD" evidence="6">
    <location>
        <begin position="293"/>
        <end position="576"/>
    </location>
</feature>
<evidence type="ECO:0000256" key="1">
    <source>
        <dbReference type="ARBA" id="ARBA00004442"/>
    </source>
</evidence>
<evidence type="ECO:0000259" key="6">
    <source>
        <dbReference type="Pfam" id="PF07980"/>
    </source>
</evidence>
<gene>
    <name evidence="8" type="ORF">OL497_02370</name>
</gene>
<comment type="subcellular location">
    <subcellularLocation>
        <location evidence="1">Cell outer membrane</location>
    </subcellularLocation>
</comment>
<dbReference type="PROSITE" id="PS51257">
    <property type="entry name" value="PROKAR_LIPOPROTEIN"/>
    <property type="match status" value="1"/>
</dbReference>
<dbReference type="EMBL" id="JAPDNS010000001">
    <property type="protein sequence ID" value="MCW3482718.1"/>
    <property type="molecule type" value="Genomic_DNA"/>
</dbReference>
<comment type="caution">
    <text evidence="8">The sequence shown here is derived from an EMBL/GenBank/DDBJ whole genome shotgun (WGS) entry which is preliminary data.</text>
</comment>
<evidence type="ECO:0000313" key="8">
    <source>
        <dbReference type="EMBL" id="MCW3482718.1"/>
    </source>
</evidence>
<sequence length="577" mass="66190">MKNSIYLLLVLVMVGCKKELDLKPFDKLSPDNAFKTESDLQLYANSFYNILPSGNDIIRGDVMSDYLAGKDANAYIRPGAYTATQANGWDWKELRNINYFLEHYGQANVTTEARNHYAGLARFFRAMFYFEKVKRFGDVPWYNKTMTISDPDLYKGRDPRVNVMDSVLADLDFACANIRAKKDNSCSQITKWVALAFKSRVCLFEGTFRKYRSALNLPNADVWLKAAASAAAEVRKSGQYKLNASGDPAMNYRNLFINETPNADEVILAYVCNKSWRVFNDANWFFTSATYGNRLSLVKTFTDTYLNRDGSRFTDKADFDKIPFQEEVKNRDLRLQQTIRMGKYNREGQAAPPDFTYSYTGYQPLKYTLDAKATDGVGENNNSIPIIRYAEVLLNEAEAKAVLNDFSPEDWNQTIKLLRNRAGIQQADMPVTADPFLMKKYFPGVSDAVLLEIRRERGIELALEGFRFYDLIRWDAGKLLENVYDGLYVAAMDVLMDLNEDGKPDVSFVKKTPATKVPGVYYFLIDDDQTRLSEGTKGNLIWLSNIERKWETYKYVYPIPYNEIVLNPALKQNKDWQ</sequence>
<reference evidence="8 9" key="1">
    <citation type="submission" date="2022-10" db="EMBL/GenBank/DDBJ databases">
        <title>Chitinophaga nivalis PC15 sp. nov., isolated from Pyeongchang county, South Korea.</title>
        <authorList>
            <person name="Trinh H.N."/>
        </authorList>
    </citation>
    <scope>NUCLEOTIDE SEQUENCE [LARGE SCALE GENOMIC DNA]</scope>
    <source>
        <strain evidence="8 9">PC14</strain>
    </source>
</reference>
<dbReference type="InterPro" id="IPR012944">
    <property type="entry name" value="SusD_RagB_dom"/>
</dbReference>
<dbReference type="RefSeq" id="WP_264727364.1">
    <property type="nucleotide sequence ID" value="NZ_JAPDNR010000001.1"/>
</dbReference>
<keyword evidence="3" id="KW-0732">Signal</keyword>